<dbReference type="SUPFAM" id="SSF161111">
    <property type="entry name" value="Cation efflux protein transmembrane domain-like"/>
    <property type="match status" value="1"/>
</dbReference>
<accession>A0AAE9KG46</accession>
<comment type="subunit">
    <text evidence="13">Homodimer. The subunits are held together in a parallel orientation through zinc binding at the interface of the cytoplasmic domains.</text>
</comment>
<dbReference type="Pfam" id="PF01545">
    <property type="entry name" value="Cation_efflux"/>
    <property type="match status" value="1"/>
</dbReference>
<keyword evidence="8 15" id="KW-1133">Transmembrane helix</keyword>
<keyword evidence="20" id="KW-1185">Reference proteome</keyword>
<keyword evidence="7" id="KW-0862">Zinc</keyword>
<keyword evidence="7" id="KW-0864">Zinc transport</keyword>
<keyword evidence="9 15" id="KW-0472">Membrane</keyword>
<feature type="transmembrane region" description="Helical" evidence="15">
    <location>
        <begin position="114"/>
        <end position="134"/>
    </location>
</feature>
<dbReference type="FunFam" id="1.20.1510.10:FF:000001">
    <property type="entry name" value="Ferrous-iron efflux pump FieF"/>
    <property type="match status" value="1"/>
</dbReference>
<reference evidence="18 20" key="1">
    <citation type="submission" date="2019-03" db="EMBL/GenBank/DDBJ databases">
        <title>Genomic Encyclopedia of Type Strains, Phase IV (KMG-IV): sequencing the most valuable type-strain genomes for metagenomic binning, comparative biology and taxonomic classification.</title>
        <authorList>
            <person name="Goeker M."/>
        </authorList>
    </citation>
    <scope>NUCLEOTIDE SEQUENCE [LARGE SCALE GENOMIC DNA]</scope>
    <source>
        <strain evidence="18 20">DSM 17474</strain>
    </source>
</reference>
<name>A0AAE9KG46_9NEIS</name>
<evidence type="ECO:0000313" key="19">
    <source>
        <dbReference type="EMBL" id="UOO78841.1"/>
    </source>
</evidence>
<evidence type="ECO:0000256" key="1">
    <source>
        <dbReference type="ARBA" id="ARBA00004651"/>
    </source>
</evidence>
<dbReference type="AlphaFoldDB" id="A0AAE9KG46"/>
<evidence type="ECO:0000256" key="7">
    <source>
        <dbReference type="ARBA" id="ARBA00022906"/>
    </source>
</evidence>
<dbReference type="GO" id="GO:0015093">
    <property type="term" value="F:ferrous iron transmembrane transporter activity"/>
    <property type="evidence" value="ECO:0007669"/>
    <property type="project" value="TreeGrafter"/>
</dbReference>
<dbReference type="InterPro" id="IPR027470">
    <property type="entry name" value="Cation_efflux_CTD"/>
</dbReference>
<dbReference type="PANTHER" id="PTHR43840:SF41">
    <property type="entry name" value="CATION-EFFLUX PUMP FIEF"/>
    <property type="match status" value="1"/>
</dbReference>
<keyword evidence="6 15" id="KW-0812">Transmembrane</keyword>
<dbReference type="GO" id="GO:0006882">
    <property type="term" value="P:intracellular zinc ion homeostasis"/>
    <property type="evidence" value="ECO:0007669"/>
    <property type="project" value="TreeGrafter"/>
</dbReference>
<dbReference type="EMBL" id="SLXE01000001">
    <property type="protein sequence ID" value="TCP10385.1"/>
    <property type="molecule type" value="Genomic_DNA"/>
</dbReference>
<dbReference type="RefSeq" id="WP_132951991.1">
    <property type="nucleotide sequence ID" value="NZ_CP091507.1"/>
</dbReference>
<evidence type="ECO:0000256" key="11">
    <source>
        <dbReference type="ARBA" id="ARBA00047695"/>
    </source>
</evidence>
<keyword evidence="5" id="KW-0410">Iron transport</keyword>
<evidence type="ECO:0000256" key="3">
    <source>
        <dbReference type="ARBA" id="ARBA00022448"/>
    </source>
</evidence>
<feature type="transmembrane region" description="Helical" evidence="15">
    <location>
        <begin position="181"/>
        <end position="199"/>
    </location>
</feature>
<dbReference type="InterPro" id="IPR027469">
    <property type="entry name" value="Cation_efflux_TMD_sf"/>
</dbReference>
<evidence type="ECO:0000256" key="9">
    <source>
        <dbReference type="ARBA" id="ARBA00023136"/>
    </source>
</evidence>
<evidence type="ECO:0000256" key="4">
    <source>
        <dbReference type="ARBA" id="ARBA00022475"/>
    </source>
</evidence>
<evidence type="ECO:0000313" key="18">
    <source>
        <dbReference type="EMBL" id="TCP10385.1"/>
    </source>
</evidence>
<sequence>MDTKRETLLPLATYASVATAILLVGLKTWAWLASGSVSLLASLVDSLTDSLASIVNLFAVRLALRPADDNHPFGHGKAESLSALAQSAFIGGSAVFLLLNAVERLLHPQPLQQTTLGIAVMLVSLLLTLALVLFQRWVLRHAQSQAVSADSLHYVTDFASNIVVLVALVLAAWGWQRADAVLALLLGGWIFWSAAKIAIEAVNTLMDKALPPADVARIEAAALAVPGVLGLHDLRTRLSGARHFIQMHIDLDARLNIVEAHDIAVAVAAQVRALFEDAEVMVHQDPVEANGQSAGQGAV</sequence>
<dbReference type="InterPro" id="IPR036837">
    <property type="entry name" value="Cation_efflux_CTD_sf"/>
</dbReference>
<evidence type="ECO:0000256" key="14">
    <source>
        <dbReference type="ARBA" id="ARBA00072262"/>
    </source>
</evidence>
<reference evidence="19" key="2">
    <citation type="submission" date="2021-12" db="EMBL/GenBank/DDBJ databases">
        <authorList>
            <person name="Veyrier F.J."/>
        </authorList>
    </citation>
    <scope>NUCLEOTIDE SEQUENCE</scope>
    <source>
        <strain evidence="19">1258/02</strain>
    </source>
</reference>
<keyword evidence="3" id="KW-0813">Transport</keyword>
<dbReference type="Proteomes" id="UP000294721">
    <property type="component" value="Unassembled WGS sequence"/>
</dbReference>
<evidence type="ECO:0000313" key="21">
    <source>
        <dbReference type="Proteomes" id="UP000829756"/>
    </source>
</evidence>
<dbReference type="InterPro" id="IPR002524">
    <property type="entry name" value="Cation_efflux"/>
</dbReference>
<evidence type="ECO:0000259" key="17">
    <source>
        <dbReference type="Pfam" id="PF16916"/>
    </source>
</evidence>
<dbReference type="InterPro" id="IPR058533">
    <property type="entry name" value="Cation_efflux_TM"/>
</dbReference>
<dbReference type="KEGG" id="usu:LVJ78_09045"/>
<dbReference type="NCBIfam" id="TIGR01297">
    <property type="entry name" value="CDF"/>
    <property type="match status" value="1"/>
</dbReference>
<dbReference type="InterPro" id="IPR050291">
    <property type="entry name" value="CDF_Transporter"/>
</dbReference>
<evidence type="ECO:0000256" key="8">
    <source>
        <dbReference type="ARBA" id="ARBA00022989"/>
    </source>
</evidence>
<evidence type="ECO:0000256" key="15">
    <source>
        <dbReference type="SAM" id="Phobius"/>
    </source>
</evidence>
<dbReference type="Gene3D" id="3.30.70.1350">
    <property type="entry name" value="Cation efflux protein, cytoplasmic domain"/>
    <property type="match status" value="1"/>
</dbReference>
<dbReference type="Gene3D" id="1.20.1510.10">
    <property type="entry name" value="Cation efflux protein transmembrane domain"/>
    <property type="match status" value="1"/>
</dbReference>
<evidence type="ECO:0000256" key="6">
    <source>
        <dbReference type="ARBA" id="ARBA00022692"/>
    </source>
</evidence>
<evidence type="ECO:0000256" key="10">
    <source>
        <dbReference type="ARBA" id="ARBA00035584"/>
    </source>
</evidence>
<dbReference type="GO" id="GO:0015341">
    <property type="term" value="F:zinc efflux antiporter activity"/>
    <property type="evidence" value="ECO:0007669"/>
    <property type="project" value="TreeGrafter"/>
</dbReference>
<evidence type="ECO:0000313" key="20">
    <source>
        <dbReference type="Proteomes" id="UP000294721"/>
    </source>
</evidence>
<evidence type="ECO:0000256" key="12">
    <source>
        <dbReference type="ARBA" id="ARBA00050984"/>
    </source>
</evidence>
<feature type="transmembrane region" description="Helical" evidence="15">
    <location>
        <begin position="154"/>
        <end position="175"/>
    </location>
</feature>
<evidence type="ECO:0000256" key="13">
    <source>
        <dbReference type="ARBA" id="ARBA00062926"/>
    </source>
</evidence>
<dbReference type="FunFam" id="3.30.70.1350:FF:000002">
    <property type="entry name" value="Ferrous-iron efflux pump FieF"/>
    <property type="match status" value="1"/>
</dbReference>
<dbReference type="Pfam" id="PF16916">
    <property type="entry name" value="ZT_dimer"/>
    <property type="match status" value="1"/>
</dbReference>
<protein>
    <recommendedName>
        <fullName evidence="14">Cation-efflux pump FieF</fullName>
    </recommendedName>
</protein>
<dbReference type="GO" id="GO:0005886">
    <property type="term" value="C:plasma membrane"/>
    <property type="evidence" value="ECO:0007669"/>
    <property type="project" value="UniProtKB-SubCell"/>
</dbReference>
<evidence type="ECO:0000259" key="16">
    <source>
        <dbReference type="Pfam" id="PF01545"/>
    </source>
</evidence>
<evidence type="ECO:0000256" key="2">
    <source>
        <dbReference type="ARBA" id="ARBA00010212"/>
    </source>
</evidence>
<dbReference type="GO" id="GO:0015086">
    <property type="term" value="F:cadmium ion transmembrane transporter activity"/>
    <property type="evidence" value="ECO:0007669"/>
    <property type="project" value="TreeGrafter"/>
</dbReference>
<reference evidence="19" key="3">
    <citation type="journal article" date="2022" name="Res Sq">
        <title>Evolution of multicellular longitudinally dividing oral cavity symbionts (Neisseriaceae).</title>
        <authorList>
            <person name="Nyongesa S."/>
            <person name="Weber P."/>
            <person name="Bernet E."/>
            <person name="Pullido F."/>
            <person name="Nieckarz M."/>
            <person name="Delaby M."/>
            <person name="Nieves C."/>
            <person name="Viehboeck T."/>
            <person name="Krause N."/>
            <person name="Rivera-Millot A."/>
            <person name="Nakamura A."/>
            <person name="Vischer N."/>
            <person name="VanNieuwenhze M."/>
            <person name="Brun Y."/>
            <person name="Cava F."/>
            <person name="Bulgheresi S."/>
            <person name="Veyrier F."/>
        </authorList>
    </citation>
    <scope>NUCLEOTIDE SEQUENCE</scope>
    <source>
        <strain evidence="19">1258/02</strain>
    </source>
</reference>
<keyword evidence="7" id="KW-0406">Ion transport</keyword>
<comment type="similarity">
    <text evidence="2">Belongs to the cation diffusion facilitator (CDF) transporter (TC 2.A.4) family. FieF subfamily.</text>
</comment>
<comment type="catalytic activity">
    <reaction evidence="10">
        <text>Fe(2+)(in) + H(+)(out) = Fe(2+)(out) + H(+)(in)</text>
        <dbReference type="Rhea" id="RHEA:29439"/>
        <dbReference type="ChEBI" id="CHEBI:15378"/>
        <dbReference type="ChEBI" id="CHEBI:29033"/>
    </reaction>
</comment>
<keyword evidence="4" id="KW-1003">Cell membrane</keyword>
<keyword evidence="5" id="KW-0408">Iron</keyword>
<proteinExistence type="inferred from homology"/>
<comment type="catalytic activity">
    <reaction evidence="11">
        <text>Zn(2+)(in) + H(+)(out) = Zn(2+)(out) + H(+)(in)</text>
        <dbReference type="Rhea" id="RHEA:28839"/>
        <dbReference type="ChEBI" id="CHEBI:15378"/>
        <dbReference type="ChEBI" id="CHEBI:29105"/>
    </reaction>
</comment>
<dbReference type="Proteomes" id="UP000829756">
    <property type="component" value="Chromosome"/>
</dbReference>
<organism evidence="19 21">
    <name type="scientific">Uruburuella suis</name>
    <dbReference type="NCBI Taxonomy" id="252130"/>
    <lineage>
        <taxon>Bacteria</taxon>
        <taxon>Pseudomonadati</taxon>
        <taxon>Pseudomonadota</taxon>
        <taxon>Betaproteobacteria</taxon>
        <taxon>Neisseriales</taxon>
        <taxon>Neisseriaceae</taxon>
        <taxon>Uruburuella</taxon>
    </lineage>
</organism>
<dbReference type="SUPFAM" id="SSF160240">
    <property type="entry name" value="Cation efflux protein cytoplasmic domain-like"/>
    <property type="match status" value="1"/>
</dbReference>
<comment type="subcellular location">
    <subcellularLocation>
        <location evidence="1">Cell membrane</location>
        <topology evidence="1">Multi-pass membrane protein</topology>
    </subcellularLocation>
</comment>
<dbReference type="EMBL" id="CP091507">
    <property type="protein sequence ID" value="UOO78841.1"/>
    <property type="molecule type" value="Genomic_DNA"/>
</dbReference>
<evidence type="ECO:0000256" key="5">
    <source>
        <dbReference type="ARBA" id="ARBA00022496"/>
    </source>
</evidence>
<feature type="transmembrane region" description="Helical" evidence="15">
    <location>
        <begin position="81"/>
        <end position="102"/>
    </location>
</feature>
<feature type="domain" description="Cation efflux protein transmembrane" evidence="16">
    <location>
        <begin position="15"/>
        <end position="206"/>
    </location>
</feature>
<feature type="domain" description="Cation efflux protein cytoplasmic" evidence="17">
    <location>
        <begin position="210"/>
        <end position="286"/>
    </location>
</feature>
<dbReference type="PANTHER" id="PTHR43840">
    <property type="entry name" value="MITOCHONDRIAL METAL TRANSPORTER 1-RELATED"/>
    <property type="match status" value="1"/>
</dbReference>
<feature type="transmembrane region" description="Helical" evidence="15">
    <location>
        <begin position="12"/>
        <end position="32"/>
    </location>
</feature>
<comment type="catalytic activity">
    <reaction evidence="12">
        <text>Cd(2+)(in) + H(+)(out) = Cd(2+)(out) + H(+)(in)</text>
        <dbReference type="Rhea" id="RHEA:28739"/>
        <dbReference type="ChEBI" id="CHEBI:15378"/>
        <dbReference type="ChEBI" id="CHEBI:48775"/>
    </reaction>
</comment>
<gene>
    <name evidence="18" type="ORF">EV680_10150</name>
    <name evidence="19" type="ORF">LVJ78_09045</name>
</gene>